<feature type="domain" description="DUF2828" evidence="2">
    <location>
        <begin position="72"/>
        <end position="532"/>
    </location>
</feature>
<feature type="region of interest" description="Disordered" evidence="1">
    <location>
        <begin position="170"/>
        <end position="192"/>
    </location>
</feature>
<dbReference type="SUPFAM" id="SSF53300">
    <property type="entry name" value="vWA-like"/>
    <property type="match status" value="1"/>
</dbReference>
<reference evidence="4" key="1">
    <citation type="journal article" date="2020" name="Nat. Commun.">
        <title>Large-scale genome sequencing of mycorrhizal fungi provides insights into the early evolution of symbiotic traits.</title>
        <authorList>
            <person name="Miyauchi S."/>
            <person name="Kiss E."/>
            <person name="Kuo A."/>
            <person name="Drula E."/>
            <person name="Kohler A."/>
            <person name="Sanchez-Garcia M."/>
            <person name="Morin E."/>
            <person name="Andreopoulos B."/>
            <person name="Barry K.W."/>
            <person name="Bonito G."/>
            <person name="Buee M."/>
            <person name="Carver A."/>
            <person name="Chen C."/>
            <person name="Cichocki N."/>
            <person name="Clum A."/>
            <person name="Culley D."/>
            <person name="Crous P.W."/>
            <person name="Fauchery L."/>
            <person name="Girlanda M."/>
            <person name="Hayes R.D."/>
            <person name="Keri Z."/>
            <person name="LaButti K."/>
            <person name="Lipzen A."/>
            <person name="Lombard V."/>
            <person name="Magnuson J."/>
            <person name="Maillard F."/>
            <person name="Murat C."/>
            <person name="Nolan M."/>
            <person name="Ohm R.A."/>
            <person name="Pangilinan J."/>
            <person name="Pereira M.F."/>
            <person name="Perotto S."/>
            <person name="Peter M."/>
            <person name="Pfister S."/>
            <person name="Riley R."/>
            <person name="Sitrit Y."/>
            <person name="Stielow J.B."/>
            <person name="Szollosi G."/>
            <person name="Zifcakova L."/>
            <person name="Stursova M."/>
            <person name="Spatafora J.W."/>
            <person name="Tedersoo L."/>
            <person name="Vaario L.M."/>
            <person name="Yamada A."/>
            <person name="Yan M."/>
            <person name="Wang P."/>
            <person name="Xu J."/>
            <person name="Bruns T."/>
            <person name="Baldrian P."/>
            <person name="Vilgalys R."/>
            <person name="Dunand C."/>
            <person name="Henrissat B."/>
            <person name="Grigoriev I.V."/>
            <person name="Hibbett D."/>
            <person name="Nagy L.G."/>
            <person name="Martin F.M."/>
        </authorList>
    </citation>
    <scope>NUCLEOTIDE SEQUENCE</scope>
    <source>
        <strain evidence="4">UP504</strain>
    </source>
</reference>
<feature type="compositionally biased region" description="Basic and acidic residues" evidence="1">
    <location>
        <begin position="262"/>
        <end position="274"/>
    </location>
</feature>
<dbReference type="EMBL" id="MU128952">
    <property type="protein sequence ID" value="KAF9515200.1"/>
    <property type="molecule type" value="Genomic_DNA"/>
</dbReference>
<dbReference type="Proteomes" id="UP000886523">
    <property type="component" value="Unassembled WGS sequence"/>
</dbReference>
<dbReference type="Gene3D" id="3.40.50.410">
    <property type="entry name" value="von Willebrand factor, type A domain"/>
    <property type="match status" value="1"/>
</dbReference>
<dbReference type="InterPro" id="IPR056690">
    <property type="entry name" value="DUF7788"/>
</dbReference>
<dbReference type="PANTHER" id="PTHR31373:SF27">
    <property type="entry name" value="TROVE DOMAIN-CONTAINING PROTEIN"/>
    <property type="match status" value="1"/>
</dbReference>
<dbReference type="PANTHER" id="PTHR31373">
    <property type="entry name" value="OS06G0652100 PROTEIN"/>
    <property type="match status" value="1"/>
</dbReference>
<sequence>MASSFSTGTLDGTRPDPFYATSTDISNTSEAKSSHISSLPSIPELFNPGFLDAILPPSPPRCSDDFGNRTVTLNDSPAYISTLSPTLDLFSVGPNANGTELHSLLEKSWASSPDLTLRLIFSLRSIHEGKAEKDTFYKAYGWLYKSHPRTAISNLPQLVGPIIDRAVKRPDEDEVVDSDKADAAPPKDDGWSEVEAEKKDYRLGYSHGYYKDLLNILTLAVTDQLTDPGSTFPALYSARPNWTLSSKDRARRRGTLTPQGARNKDKNEPGEKLTKRQKRALRTEPPETPQALAQRIARGHHARLVTKLKSSFEFRALYVAVARIFGSKLAEEVSILHRITYPKEPLTEEERMELSFKIGLASKWAPSLGMSHDRMTNITTAIALVLQCSGAMSDLPIVHNPGQELSAEDTAKIRGFYRRWILSPLRRHSHIPEVYMSAQKWDQLRYTCVPSICMKNSKTLFFKHDEERFKKYLADVSSGKKSISGATLGPHELLHEVMSIRTNDPAEREMNETVINSQFNALIDRLRESGSLDNCLALCDVSGSMGSFGYSSAKDPIYPAVALSIVVAKLARPPFQNTFITFSQSPELIQLNPTHSLSKIAQHMVSTNWDMNTDLQAVFLRLILPLAIKHKVKKEDMVKRLFIFSDMQFDQCHPPSSYEWKTDHDMISEAYRRAGYDVPELVYWNLAKHLGASKPITAGQAGVALLSGFSSNLLKVFMDGPDELQKKLEQMEIVDESGETTSEKKDVIDSIDVMMKAISKKSFDGLRVID</sequence>
<gene>
    <name evidence="4" type="ORF">BS47DRAFT_1342097</name>
</gene>
<evidence type="ECO:0000259" key="2">
    <source>
        <dbReference type="Pfam" id="PF11443"/>
    </source>
</evidence>
<dbReference type="PIRSF" id="PIRSF015417">
    <property type="entry name" value="T31B5_30_vWA"/>
    <property type="match status" value="1"/>
</dbReference>
<feature type="domain" description="DUF7788" evidence="3">
    <location>
        <begin position="534"/>
        <end position="758"/>
    </location>
</feature>
<name>A0A9P6DYR5_9AGAM</name>
<feature type="region of interest" description="Disordered" evidence="1">
    <location>
        <begin position="1"/>
        <end position="25"/>
    </location>
</feature>
<keyword evidence="5" id="KW-1185">Reference proteome</keyword>
<protein>
    <submittedName>
        <fullName evidence="4">Uncharacterized protein</fullName>
    </submittedName>
</protein>
<evidence type="ECO:0000313" key="5">
    <source>
        <dbReference type="Proteomes" id="UP000886523"/>
    </source>
</evidence>
<dbReference type="OrthoDB" id="1149618at2759"/>
<evidence type="ECO:0000256" key="1">
    <source>
        <dbReference type="SAM" id="MobiDB-lite"/>
    </source>
</evidence>
<feature type="region of interest" description="Disordered" evidence="1">
    <location>
        <begin position="246"/>
        <end position="287"/>
    </location>
</feature>
<comment type="caution">
    <text evidence="4">The sequence shown here is derived from an EMBL/GenBank/DDBJ whole genome shotgun (WGS) entry which is preliminary data.</text>
</comment>
<evidence type="ECO:0000259" key="3">
    <source>
        <dbReference type="Pfam" id="PF25043"/>
    </source>
</evidence>
<dbReference type="InterPro" id="IPR058580">
    <property type="entry name" value="DUF2828"/>
</dbReference>
<feature type="compositionally biased region" description="Polar residues" evidence="1">
    <location>
        <begin position="1"/>
        <end position="10"/>
    </location>
</feature>
<accession>A0A9P6DYR5</accession>
<organism evidence="4 5">
    <name type="scientific">Hydnum rufescens UP504</name>
    <dbReference type="NCBI Taxonomy" id="1448309"/>
    <lineage>
        <taxon>Eukaryota</taxon>
        <taxon>Fungi</taxon>
        <taxon>Dikarya</taxon>
        <taxon>Basidiomycota</taxon>
        <taxon>Agaricomycotina</taxon>
        <taxon>Agaricomycetes</taxon>
        <taxon>Cantharellales</taxon>
        <taxon>Hydnaceae</taxon>
        <taxon>Hydnum</taxon>
    </lineage>
</organism>
<dbReference type="Pfam" id="PF25043">
    <property type="entry name" value="DUF7788"/>
    <property type="match status" value="1"/>
</dbReference>
<proteinExistence type="predicted"/>
<dbReference type="AlphaFoldDB" id="A0A9P6DYR5"/>
<dbReference type="InterPro" id="IPR036465">
    <property type="entry name" value="vWFA_dom_sf"/>
</dbReference>
<evidence type="ECO:0000313" key="4">
    <source>
        <dbReference type="EMBL" id="KAF9515200.1"/>
    </source>
</evidence>
<dbReference type="Pfam" id="PF11443">
    <property type="entry name" value="DUF2828"/>
    <property type="match status" value="1"/>
</dbReference>
<dbReference type="InterPro" id="IPR011205">
    <property type="entry name" value="UCP015417_vWA"/>
</dbReference>